<evidence type="ECO:0000313" key="1">
    <source>
        <dbReference type="EMBL" id="UQK58620.1"/>
    </source>
</evidence>
<dbReference type="PANTHER" id="PTHR28055:SF1">
    <property type="entry name" value="ALTERED INHERITANCE OF MITOCHONDRIA PROTEIN 41, MITOCHONDRIAL"/>
    <property type="match status" value="1"/>
</dbReference>
<dbReference type="Gene3D" id="1.10.1510.10">
    <property type="entry name" value="Uncharacterised protein YqeY/AIM41 PF09424, N-terminal domain"/>
    <property type="match status" value="1"/>
</dbReference>
<dbReference type="AlphaFoldDB" id="A0A9E7DIJ1"/>
<dbReference type="GO" id="GO:0016884">
    <property type="term" value="F:carbon-nitrogen ligase activity, with glutamine as amido-N-donor"/>
    <property type="evidence" value="ECO:0007669"/>
    <property type="project" value="InterPro"/>
</dbReference>
<evidence type="ECO:0000313" key="2">
    <source>
        <dbReference type="Proteomes" id="UP000831151"/>
    </source>
</evidence>
<dbReference type="Proteomes" id="UP000831151">
    <property type="component" value="Chromosome"/>
</dbReference>
<dbReference type="Pfam" id="PF09424">
    <property type="entry name" value="YqeY"/>
    <property type="match status" value="1"/>
</dbReference>
<dbReference type="RefSeq" id="WP_249242217.1">
    <property type="nucleotide sequence ID" value="NZ_CP096649.1"/>
</dbReference>
<gene>
    <name evidence="1" type="ORF">M1R53_05100</name>
</gene>
<protein>
    <submittedName>
        <fullName evidence="1">GatB/YqeY domain-containing protein</fullName>
    </submittedName>
</protein>
<dbReference type="InterPro" id="IPR019004">
    <property type="entry name" value="YqeY/Aim41"/>
</dbReference>
<accession>A0A9E7DIJ1</accession>
<dbReference type="SUPFAM" id="SSF89095">
    <property type="entry name" value="GatB/YqeY motif"/>
    <property type="match status" value="1"/>
</dbReference>
<dbReference type="InterPro" id="IPR003789">
    <property type="entry name" value="Asn/Gln_tRNA_amidoTrase-B-like"/>
</dbReference>
<reference evidence="1" key="1">
    <citation type="submission" date="2022-04" db="EMBL/GenBank/DDBJ databases">
        <title>Complete genome sequences of Ezakiella coagulans and Fenollaria massiliensis.</title>
        <authorList>
            <person name="France M.T."/>
            <person name="Clifford J."/>
            <person name="Narina S."/>
            <person name="Rutt L."/>
            <person name="Ravel J."/>
        </authorList>
    </citation>
    <scope>NUCLEOTIDE SEQUENCE</scope>
    <source>
        <strain evidence="1">C0061C2</strain>
    </source>
</reference>
<dbReference type="KEGG" id="fms:M1R53_05100"/>
<keyword evidence="2" id="KW-1185">Reference proteome</keyword>
<dbReference type="PANTHER" id="PTHR28055">
    <property type="entry name" value="ALTERED INHERITANCE OF MITOCHONDRIA PROTEIN 41, MITOCHONDRIAL"/>
    <property type="match status" value="1"/>
</dbReference>
<organism evidence="1 2">
    <name type="scientific">Fenollaria massiliensis</name>
    <dbReference type="NCBI Taxonomy" id="938288"/>
    <lineage>
        <taxon>Bacteria</taxon>
        <taxon>Bacillati</taxon>
        <taxon>Bacillota</taxon>
        <taxon>Clostridia</taxon>
        <taxon>Eubacteriales</taxon>
        <taxon>Fenollaria</taxon>
    </lineage>
</organism>
<name>A0A9E7DIJ1_9FIRM</name>
<dbReference type="EMBL" id="CP096649">
    <property type="protein sequence ID" value="UQK58620.1"/>
    <property type="molecule type" value="Genomic_DNA"/>
</dbReference>
<proteinExistence type="predicted"/>
<dbReference type="Gene3D" id="1.10.10.410">
    <property type="match status" value="1"/>
</dbReference>
<dbReference type="InterPro" id="IPR023168">
    <property type="entry name" value="GatB_Yqey_C_2"/>
</dbReference>
<sequence length="149" mass="16969">MSLKNELKSRYIESMKNKDTIIKNTIMMVNSAIKQIEVDQRKELSDQDIIAIIQKQIKEKKGAIAEFEQGHRADLVEQTKKEIEILMEYVPKELSEEEIKTMIKGTCEELGDNKTNFGLVMKTMMSKVKGRADGSLVTNLVKEYLAGAK</sequence>
<dbReference type="InterPro" id="IPR042184">
    <property type="entry name" value="YqeY/Aim41_N"/>
</dbReference>